<evidence type="ECO:0000256" key="3">
    <source>
        <dbReference type="ARBA" id="ARBA00022448"/>
    </source>
</evidence>
<dbReference type="EMBL" id="BMMI01000004">
    <property type="protein sequence ID" value="GGL65551.1"/>
    <property type="molecule type" value="Genomic_DNA"/>
</dbReference>
<proteinExistence type="inferred from homology"/>
<comment type="subcellular location">
    <subcellularLocation>
        <location evidence="1">Cell membrane</location>
        <topology evidence="1">Multi-pass membrane protein</topology>
    </subcellularLocation>
</comment>
<evidence type="ECO:0000313" key="12">
    <source>
        <dbReference type="Proteomes" id="UP000648663"/>
    </source>
</evidence>
<evidence type="ECO:0000256" key="2">
    <source>
        <dbReference type="ARBA" id="ARBA00009212"/>
    </source>
</evidence>
<reference evidence="12" key="2">
    <citation type="journal article" date="2019" name="Int. J. Syst. Evol. Microbiol.">
        <title>The Global Catalogue of Microorganisms (GCM) 10K type strain sequencing project: providing services to taxonomists for standard genome sequencing and annotation.</title>
        <authorList>
            <consortium name="The Broad Institute Genomics Platform"/>
            <consortium name="The Broad Institute Genome Sequencing Center for Infectious Disease"/>
            <person name="Wu L."/>
            <person name="Ma J."/>
        </authorList>
    </citation>
    <scope>NUCLEOTIDE SEQUENCE [LARGE SCALE GENOMIC DNA]</scope>
    <source>
        <strain evidence="12">CGMCC 4.5581</strain>
    </source>
</reference>
<dbReference type="PANTHER" id="PTHR34702:SF1">
    <property type="entry name" value="NA(+)_H(+) ANTIPORTER SUBUNIT F"/>
    <property type="match status" value="1"/>
</dbReference>
<keyword evidence="12" id="KW-1185">Reference proteome</keyword>
<evidence type="ECO:0000313" key="11">
    <source>
        <dbReference type="Proteomes" id="UP000552836"/>
    </source>
</evidence>
<dbReference type="Proteomes" id="UP000552836">
    <property type="component" value="Unassembled WGS sequence"/>
</dbReference>
<comment type="similarity">
    <text evidence="2">Belongs to the CPA3 antiporters (TC 2.A.63) subunit F family.</text>
</comment>
<dbReference type="InterPro" id="IPR007208">
    <property type="entry name" value="MrpF/PhaF-like"/>
</dbReference>
<evidence type="ECO:0000313" key="10">
    <source>
        <dbReference type="EMBL" id="NIH65580.1"/>
    </source>
</evidence>
<feature type="transmembrane region" description="Helical" evidence="8">
    <location>
        <begin position="57"/>
        <end position="80"/>
    </location>
</feature>
<evidence type="ECO:0000256" key="5">
    <source>
        <dbReference type="ARBA" id="ARBA00022692"/>
    </source>
</evidence>
<keyword evidence="6 8" id="KW-1133">Transmembrane helix</keyword>
<reference evidence="9" key="4">
    <citation type="submission" date="2024-05" db="EMBL/GenBank/DDBJ databases">
        <authorList>
            <person name="Sun Q."/>
            <person name="Zhou Y."/>
        </authorList>
    </citation>
    <scope>NUCLEOTIDE SEQUENCE</scope>
    <source>
        <strain evidence="9">CGMCC 4.5581</strain>
    </source>
</reference>
<evidence type="ECO:0000256" key="8">
    <source>
        <dbReference type="SAM" id="Phobius"/>
    </source>
</evidence>
<dbReference type="Pfam" id="PF04066">
    <property type="entry name" value="MrpF_PhaF"/>
    <property type="match status" value="1"/>
</dbReference>
<accession>A0A846LSY9</accession>
<keyword evidence="7 8" id="KW-0472">Membrane</keyword>
<keyword evidence="5 8" id="KW-0812">Transmembrane</keyword>
<reference evidence="10 11" key="3">
    <citation type="submission" date="2020-02" db="EMBL/GenBank/DDBJ databases">
        <title>Sequencing the genomes of 1000 actinobacteria strains.</title>
        <authorList>
            <person name="Klenk H.-P."/>
        </authorList>
    </citation>
    <scope>NUCLEOTIDE SEQUENCE [LARGE SCALE GENOMIC DNA]</scope>
    <source>
        <strain evidence="10 11">DSM 45201</strain>
    </source>
</reference>
<evidence type="ECO:0000256" key="7">
    <source>
        <dbReference type="ARBA" id="ARBA00023136"/>
    </source>
</evidence>
<organism evidence="10 11">
    <name type="scientific">Modestobacter marinus</name>
    <dbReference type="NCBI Taxonomy" id="477641"/>
    <lineage>
        <taxon>Bacteria</taxon>
        <taxon>Bacillati</taxon>
        <taxon>Actinomycetota</taxon>
        <taxon>Actinomycetes</taxon>
        <taxon>Geodermatophilales</taxon>
        <taxon>Geodermatophilaceae</taxon>
        <taxon>Modestobacter</taxon>
    </lineage>
</organism>
<dbReference type="AlphaFoldDB" id="A0A846LSY9"/>
<evidence type="ECO:0000313" key="9">
    <source>
        <dbReference type="EMBL" id="GGL65551.1"/>
    </source>
</evidence>
<dbReference type="EMBL" id="JAAMPA010000001">
    <property type="protein sequence ID" value="NIH65580.1"/>
    <property type="molecule type" value="Genomic_DNA"/>
</dbReference>
<gene>
    <name evidence="10" type="ORF">FB380_000026</name>
    <name evidence="9" type="ORF">GCM10011589_22160</name>
</gene>
<evidence type="ECO:0000256" key="1">
    <source>
        <dbReference type="ARBA" id="ARBA00004651"/>
    </source>
</evidence>
<dbReference type="PANTHER" id="PTHR34702">
    <property type="entry name" value="NA(+)/H(+) ANTIPORTER SUBUNIT F1"/>
    <property type="match status" value="1"/>
</dbReference>
<reference evidence="9" key="1">
    <citation type="journal article" date="2014" name="Int. J. Syst. Evol. Microbiol.">
        <title>Complete genome of a new Firmicutes species belonging to the dominant human colonic microbiota ('Ruminococcus bicirculans') reveals two chromosomes and a selective capacity to utilize plant glucans.</title>
        <authorList>
            <consortium name="NISC Comparative Sequencing Program"/>
            <person name="Wegmann U."/>
            <person name="Louis P."/>
            <person name="Goesmann A."/>
            <person name="Henrissat B."/>
            <person name="Duncan S.H."/>
            <person name="Flint H.J."/>
        </authorList>
    </citation>
    <scope>NUCLEOTIDE SEQUENCE</scope>
    <source>
        <strain evidence="9">CGMCC 4.5581</strain>
    </source>
</reference>
<name>A0A846LSY9_9ACTN</name>
<dbReference type="GO" id="GO:0005886">
    <property type="term" value="C:plasma membrane"/>
    <property type="evidence" value="ECO:0007669"/>
    <property type="project" value="UniProtKB-SubCell"/>
</dbReference>
<comment type="caution">
    <text evidence="10">The sequence shown here is derived from an EMBL/GenBank/DDBJ whole genome shotgun (WGS) entry which is preliminary data.</text>
</comment>
<sequence>MLLDAALVLLGLALALAMVRIAVGPTDADRVLAVDLGFAAFIAAAALLAVRLDEPVLLDLVLVATLVGFVATVAVARLVARGSS</sequence>
<feature type="transmembrane region" description="Helical" evidence="8">
    <location>
        <begin position="31"/>
        <end position="50"/>
    </location>
</feature>
<dbReference type="GO" id="GO:0015385">
    <property type="term" value="F:sodium:proton antiporter activity"/>
    <property type="evidence" value="ECO:0007669"/>
    <property type="project" value="TreeGrafter"/>
</dbReference>
<dbReference type="Proteomes" id="UP000648663">
    <property type="component" value="Unassembled WGS sequence"/>
</dbReference>
<dbReference type="RefSeq" id="WP_229682012.1">
    <property type="nucleotide sequence ID" value="NZ_BAABJU010000007.1"/>
</dbReference>
<evidence type="ECO:0000256" key="6">
    <source>
        <dbReference type="ARBA" id="ARBA00022989"/>
    </source>
</evidence>
<keyword evidence="3" id="KW-0813">Transport</keyword>
<protein>
    <submittedName>
        <fullName evidence="10">Multicomponent Na+:H+ antiporter subunit F</fullName>
    </submittedName>
</protein>
<keyword evidence="4" id="KW-1003">Cell membrane</keyword>
<evidence type="ECO:0000256" key="4">
    <source>
        <dbReference type="ARBA" id="ARBA00022475"/>
    </source>
</evidence>